<dbReference type="Proteomes" id="UP000255417">
    <property type="component" value="Unassembled WGS sequence"/>
</dbReference>
<dbReference type="Pfam" id="PF10071">
    <property type="entry name" value="DUF2310"/>
    <property type="match status" value="1"/>
</dbReference>
<protein>
    <submittedName>
        <fullName evidence="1">Zn-ribbon-containing, possibly nucleic-acid-binding protein</fullName>
    </submittedName>
</protein>
<dbReference type="AlphaFoldDB" id="A0A379C7V9"/>
<dbReference type="OrthoDB" id="5589102at2"/>
<evidence type="ECO:0000313" key="2">
    <source>
        <dbReference type="Proteomes" id="UP000255417"/>
    </source>
</evidence>
<sequence length="257" mass="29872">MYQAIAKFSYPYFDENFTSLIFNIVNQWRENGQMIGREAGVTHFQSVDEAYFQVNLAIPRQDSLMKKYNSDEVNEALLNAEHYGVKLSGVELVGKDYRADVTSNRAETLCLLLYTTHLDSCSPVFNSHDFLPLPLYEITQSNQQLSAKIIKWQEDWQACDQLQMNGSTLEEMALTQISEHNSELTQQGRALCQEIENVTKKPTYYYLYRLGKDAEFEHNRKCPNCGGNWKLDEPIHEIFYFKCDKCRLISNLSWEVL</sequence>
<organism evidence="1 2">
    <name type="scientific">Phocoenobacter uteri</name>
    <dbReference type="NCBI Taxonomy" id="146806"/>
    <lineage>
        <taxon>Bacteria</taxon>
        <taxon>Pseudomonadati</taxon>
        <taxon>Pseudomonadota</taxon>
        <taxon>Gammaproteobacteria</taxon>
        <taxon>Pasteurellales</taxon>
        <taxon>Pasteurellaceae</taxon>
        <taxon>Phocoenobacter</taxon>
    </lineage>
</organism>
<evidence type="ECO:0000313" key="1">
    <source>
        <dbReference type="EMBL" id="SUB58373.1"/>
    </source>
</evidence>
<dbReference type="EMBL" id="UGTA01000001">
    <property type="protein sequence ID" value="SUB58373.1"/>
    <property type="molecule type" value="Genomic_DNA"/>
</dbReference>
<keyword evidence="2" id="KW-1185">Reference proteome</keyword>
<gene>
    <name evidence="1" type="ORF">NCTC12872_00335</name>
</gene>
<dbReference type="InterPro" id="IPR016908">
    <property type="entry name" value="UCP029037"/>
</dbReference>
<reference evidence="1 2" key="1">
    <citation type="submission" date="2018-06" db="EMBL/GenBank/DDBJ databases">
        <authorList>
            <consortium name="Pathogen Informatics"/>
            <person name="Doyle S."/>
        </authorList>
    </citation>
    <scope>NUCLEOTIDE SEQUENCE [LARGE SCALE GENOMIC DNA]</scope>
    <source>
        <strain evidence="1 2">NCTC12872</strain>
    </source>
</reference>
<accession>A0A379C7V9</accession>
<dbReference type="PIRSF" id="PIRSF029037">
    <property type="entry name" value="UCP029037_Zn_ribbon"/>
    <property type="match status" value="1"/>
</dbReference>
<proteinExistence type="predicted"/>
<name>A0A379C7V9_9PAST</name>
<dbReference type="RefSeq" id="WP_115314895.1">
    <property type="nucleotide sequence ID" value="NZ_LWIF01000001.1"/>
</dbReference>